<evidence type="ECO:0000313" key="2">
    <source>
        <dbReference type="Proteomes" id="UP000630660"/>
    </source>
</evidence>
<name>A0A9D5K9K6_UNCW3</name>
<organism evidence="1 2">
    <name type="scientific">candidate division WOR-3 bacterium</name>
    <dbReference type="NCBI Taxonomy" id="2052148"/>
    <lineage>
        <taxon>Bacteria</taxon>
        <taxon>Bacteria division WOR-3</taxon>
    </lineage>
</organism>
<protein>
    <submittedName>
        <fullName evidence="1">Uncharacterized protein</fullName>
    </submittedName>
</protein>
<dbReference type="AlphaFoldDB" id="A0A9D5K9K6"/>
<accession>A0A9D5K9K6</accession>
<dbReference type="EMBL" id="WJKJ01000229">
    <property type="protein sequence ID" value="MBD3364906.1"/>
    <property type="molecule type" value="Genomic_DNA"/>
</dbReference>
<gene>
    <name evidence="1" type="ORF">GF359_06800</name>
</gene>
<evidence type="ECO:0000313" key="1">
    <source>
        <dbReference type="EMBL" id="MBD3364906.1"/>
    </source>
</evidence>
<sequence>MGVILSILFLGGFFPQDNLGALAAGIDPSFDVSEKGLTGSVRGLLLAESPYQGYVAFLEPEICIKMKGFSFGIGVLTAPFKTGAVTGLPLTADAATSLNLTENIGIRPRIWLQGPADFYAYSSSNTYDINFSGGGGADIIWSPFSGSLRPVFSLGGTAAYASGQLVDDLADHTEPLMGFGYAGHASISLLLNRDAWAVSLATRASYGGRLIPEISVSFLW</sequence>
<reference evidence="1" key="1">
    <citation type="submission" date="2019-11" db="EMBL/GenBank/DDBJ databases">
        <title>Microbial mats filling the niche in hypersaline microbial mats.</title>
        <authorList>
            <person name="Wong H.L."/>
            <person name="Macleod F.I."/>
            <person name="White R.A. III"/>
            <person name="Burns B.P."/>
        </authorList>
    </citation>
    <scope>NUCLEOTIDE SEQUENCE</scope>
    <source>
        <strain evidence="1">Bin_327</strain>
    </source>
</reference>
<comment type="caution">
    <text evidence="1">The sequence shown here is derived from an EMBL/GenBank/DDBJ whole genome shotgun (WGS) entry which is preliminary data.</text>
</comment>
<dbReference type="Proteomes" id="UP000630660">
    <property type="component" value="Unassembled WGS sequence"/>
</dbReference>
<proteinExistence type="predicted"/>